<reference evidence="6 7" key="1">
    <citation type="journal article" date="2016" name="Nat. Commun.">
        <title>Thousands of microbial genomes shed light on interconnected biogeochemical processes in an aquifer system.</title>
        <authorList>
            <person name="Anantharaman K."/>
            <person name="Brown C.T."/>
            <person name="Hug L.A."/>
            <person name="Sharon I."/>
            <person name="Castelle C.J."/>
            <person name="Probst A.J."/>
            <person name="Thomas B.C."/>
            <person name="Singh A."/>
            <person name="Wilkins M.J."/>
            <person name="Karaoz U."/>
            <person name="Brodie E.L."/>
            <person name="Williams K.H."/>
            <person name="Hubbard S.S."/>
            <person name="Banfield J.F."/>
        </authorList>
    </citation>
    <scope>NUCLEOTIDE SEQUENCE [LARGE SCALE GENOMIC DNA]</scope>
</reference>
<evidence type="ECO:0000256" key="3">
    <source>
        <dbReference type="ARBA" id="ARBA00022722"/>
    </source>
</evidence>
<keyword evidence="2" id="KW-1277">Toxin-antitoxin system</keyword>
<dbReference type="PANTHER" id="PTHR34139:SF1">
    <property type="entry name" value="RNASE MJ1380-RELATED"/>
    <property type="match status" value="1"/>
</dbReference>
<dbReference type="AlphaFoldDB" id="A0A1F5Q1X7"/>
<evidence type="ECO:0000256" key="4">
    <source>
        <dbReference type="ARBA" id="ARBA00022741"/>
    </source>
</evidence>
<evidence type="ECO:0000313" key="7">
    <source>
        <dbReference type="Proteomes" id="UP000177281"/>
    </source>
</evidence>
<dbReference type="STRING" id="1817841.A3B10_02665"/>
<dbReference type="Pfam" id="PF01934">
    <property type="entry name" value="HepT-like"/>
    <property type="match status" value="1"/>
</dbReference>
<keyword evidence="5" id="KW-0378">Hydrolase</keyword>
<gene>
    <name evidence="6" type="ORF">A3B10_02665</name>
</gene>
<evidence type="ECO:0000256" key="2">
    <source>
        <dbReference type="ARBA" id="ARBA00022649"/>
    </source>
</evidence>
<dbReference type="Proteomes" id="UP000177281">
    <property type="component" value="Unassembled WGS sequence"/>
</dbReference>
<dbReference type="GO" id="GO:0004540">
    <property type="term" value="F:RNA nuclease activity"/>
    <property type="evidence" value="ECO:0007669"/>
    <property type="project" value="InterPro"/>
</dbReference>
<evidence type="ECO:0000256" key="1">
    <source>
        <dbReference type="ARBA" id="ARBA00022553"/>
    </source>
</evidence>
<dbReference type="EMBL" id="MFFB01000006">
    <property type="protein sequence ID" value="OGE96191.1"/>
    <property type="molecule type" value="Genomic_DNA"/>
</dbReference>
<name>A0A1F5Q1X7_9BACT</name>
<keyword evidence="4" id="KW-0547">Nucleotide-binding</keyword>
<proteinExistence type="predicted"/>
<evidence type="ECO:0000313" key="6">
    <source>
        <dbReference type="EMBL" id="OGE96191.1"/>
    </source>
</evidence>
<keyword evidence="3" id="KW-0540">Nuclease</keyword>
<evidence type="ECO:0000256" key="5">
    <source>
        <dbReference type="ARBA" id="ARBA00022801"/>
    </source>
</evidence>
<sequence length="104" mass="12126">MDKDKIYIAQIKEFCSKIIEFTSKVSFEHFVANEQLHLAIVKLIENIGEAAKRTSQATKDTYPHVDWKRAMAMRDRLVHDYMDVDLEIVFDVATTEVPRLLKNL</sequence>
<dbReference type="GO" id="GO:0016787">
    <property type="term" value="F:hydrolase activity"/>
    <property type="evidence" value="ECO:0007669"/>
    <property type="project" value="UniProtKB-KW"/>
</dbReference>
<dbReference type="InterPro" id="IPR008201">
    <property type="entry name" value="HepT-like"/>
</dbReference>
<dbReference type="InterPro" id="IPR051813">
    <property type="entry name" value="HepT_RNase_toxin"/>
</dbReference>
<protein>
    <recommendedName>
        <fullName evidence="8">DUF86 domain-containing protein</fullName>
    </recommendedName>
</protein>
<dbReference type="PANTHER" id="PTHR34139">
    <property type="entry name" value="UPF0331 PROTEIN MJ0127"/>
    <property type="match status" value="1"/>
</dbReference>
<accession>A0A1F5Q1X7</accession>
<organism evidence="6 7">
    <name type="scientific">Candidatus Doudnabacteria bacterium RIFCSPLOWO2_01_FULL_44_21</name>
    <dbReference type="NCBI Taxonomy" id="1817841"/>
    <lineage>
        <taxon>Bacteria</taxon>
        <taxon>Candidatus Doudnaibacteriota</taxon>
    </lineage>
</organism>
<evidence type="ECO:0008006" key="8">
    <source>
        <dbReference type="Google" id="ProtNLM"/>
    </source>
</evidence>
<dbReference type="GO" id="GO:0110001">
    <property type="term" value="C:toxin-antitoxin complex"/>
    <property type="evidence" value="ECO:0007669"/>
    <property type="project" value="InterPro"/>
</dbReference>
<dbReference type="GO" id="GO:0000166">
    <property type="term" value="F:nucleotide binding"/>
    <property type="evidence" value="ECO:0007669"/>
    <property type="project" value="UniProtKB-KW"/>
</dbReference>
<comment type="caution">
    <text evidence="6">The sequence shown here is derived from an EMBL/GenBank/DDBJ whole genome shotgun (WGS) entry which is preliminary data.</text>
</comment>
<keyword evidence="1" id="KW-0597">Phosphoprotein</keyword>